<dbReference type="AlphaFoldDB" id="A0A0B2A7F1"/>
<dbReference type="STRING" id="1348253.LK09_06890"/>
<dbReference type="PANTHER" id="PTHR42110:SF1">
    <property type="entry name" value="L-ASPARAGINASE, PUTATIVE (AFU_ORTHOLOGUE AFUA_3G11890)-RELATED"/>
    <property type="match status" value="1"/>
</dbReference>
<accession>A0A0B2A7F1</accession>
<dbReference type="EMBL" id="JTDK01000006">
    <property type="protein sequence ID" value="KHK99025.1"/>
    <property type="molecule type" value="Genomic_DNA"/>
</dbReference>
<name>A0A0B2A7F1_9MICO</name>
<protein>
    <submittedName>
        <fullName evidence="1">Asparaginase</fullName>
    </submittedName>
</protein>
<evidence type="ECO:0000313" key="2">
    <source>
        <dbReference type="Proteomes" id="UP000031030"/>
    </source>
</evidence>
<evidence type="ECO:0000313" key="1">
    <source>
        <dbReference type="EMBL" id="KHK99025.1"/>
    </source>
</evidence>
<sequence>METVPQTFSVTSAVELATVERGGFVESRHAGAAIVLDADGTVARQLGDVSALIFPRSTLKPIQALACLTAGAPLEGVQLGLATASHSGTDAHVAVVRSILEAAELGEDDLGCPPDWPGDRATRDEMVREHYSAARVRMNCSGKHAAMLLTCKTAGWDPTTYLDPVHPLQVQIRELTERLSGERVAATAIDGCGAPVHAISLSGLAKAVQRIGTSSPTSPFALHRSAGHLVQAVRDNPWTIAGPGRDDTVIMERLGVFSKVGAEGVHIMVAPGGTTVALKTLDGSSRASAAVGLRLLELAGALDPAAVADTVERLPLTVYGGGQDVGRIRPAF</sequence>
<dbReference type="Proteomes" id="UP000031030">
    <property type="component" value="Unassembled WGS sequence"/>
</dbReference>
<dbReference type="PANTHER" id="PTHR42110">
    <property type="entry name" value="L-ASPARAGINASE, PUTATIVE (AFU_ORTHOLOGUE AFUA_3G11890)-RELATED"/>
    <property type="match status" value="1"/>
</dbReference>
<comment type="caution">
    <text evidence="1">The sequence shown here is derived from an EMBL/GenBank/DDBJ whole genome shotgun (WGS) entry which is preliminary data.</text>
</comment>
<proteinExistence type="predicted"/>
<dbReference type="Pfam" id="PF06089">
    <property type="entry name" value="Asparaginase_II"/>
    <property type="match status" value="1"/>
</dbReference>
<reference evidence="1 2" key="1">
    <citation type="submission" date="2014-11" db="EMBL/GenBank/DDBJ databases">
        <title>Genome sequence of Microbacterium mangrovi MUSC 115(T).</title>
        <authorList>
            <person name="Lee L.-H."/>
        </authorList>
    </citation>
    <scope>NUCLEOTIDE SEQUENCE [LARGE SCALE GENOMIC DNA]</scope>
    <source>
        <strain evidence="1 2">MUSC 115</strain>
    </source>
</reference>
<dbReference type="InterPro" id="IPR010349">
    <property type="entry name" value="Asparaginase_II"/>
</dbReference>
<keyword evidence="2" id="KW-1185">Reference proteome</keyword>
<organism evidence="1 2">
    <name type="scientific">Microbacterium mangrovi</name>
    <dbReference type="NCBI Taxonomy" id="1348253"/>
    <lineage>
        <taxon>Bacteria</taxon>
        <taxon>Bacillati</taxon>
        <taxon>Actinomycetota</taxon>
        <taxon>Actinomycetes</taxon>
        <taxon>Micrococcales</taxon>
        <taxon>Microbacteriaceae</taxon>
        <taxon>Microbacterium</taxon>
    </lineage>
</organism>
<gene>
    <name evidence="1" type="ORF">LK09_06890</name>
</gene>